<dbReference type="GeneID" id="87817395"/>
<feature type="compositionally biased region" description="Polar residues" evidence="1">
    <location>
        <begin position="116"/>
        <end position="127"/>
    </location>
</feature>
<evidence type="ECO:0000313" key="3">
    <source>
        <dbReference type="Proteomes" id="UP001302676"/>
    </source>
</evidence>
<protein>
    <submittedName>
        <fullName evidence="2">Uncharacterized protein</fullName>
    </submittedName>
</protein>
<reference evidence="2" key="1">
    <citation type="journal article" date="2023" name="Mol. Phylogenet. Evol.">
        <title>Genome-scale phylogeny and comparative genomics of the fungal order Sordariales.</title>
        <authorList>
            <person name="Hensen N."/>
            <person name="Bonometti L."/>
            <person name="Westerberg I."/>
            <person name="Brannstrom I.O."/>
            <person name="Guillou S."/>
            <person name="Cros-Aarteil S."/>
            <person name="Calhoun S."/>
            <person name="Haridas S."/>
            <person name="Kuo A."/>
            <person name="Mondo S."/>
            <person name="Pangilinan J."/>
            <person name="Riley R."/>
            <person name="LaButti K."/>
            <person name="Andreopoulos B."/>
            <person name="Lipzen A."/>
            <person name="Chen C."/>
            <person name="Yan M."/>
            <person name="Daum C."/>
            <person name="Ng V."/>
            <person name="Clum A."/>
            <person name="Steindorff A."/>
            <person name="Ohm R.A."/>
            <person name="Martin F."/>
            <person name="Silar P."/>
            <person name="Natvig D.O."/>
            <person name="Lalanne C."/>
            <person name="Gautier V."/>
            <person name="Ament-Velasquez S.L."/>
            <person name="Kruys A."/>
            <person name="Hutchinson M.I."/>
            <person name="Powell A.J."/>
            <person name="Barry K."/>
            <person name="Miller A.N."/>
            <person name="Grigoriev I.V."/>
            <person name="Debuchy R."/>
            <person name="Gladieux P."/>
            <person name="Hiltunen Thoren M."/>
            <person name="Johannesson H."/>
        </authorList>
    </citation>
    <scope>NUCLEOTIDE SEQUENCE</scope>
    <source>
        <strain evidence="2">CBS 141.50</strain>
    </source>
</reference>
<accession>A0AAN6V3Z0</accession>
<evidence type="ECO:0000313" key="2">
    <source>
        <dbReference type="EMBL" id="KAK4143610.1"/>
    </source>
</evidence>
<dbReference type="Proteomes" id="UP001302676">
    <property type="component" value="Unassembled WGS sequence"/>
</dbReference>
<dbReference type="EMBL" id="MU853585">
    <property type="protein sequence ID" value="KAK4143610.1"/>
    <property type="molecule type" value="Genomic_DNA"/>
</dbReference>
<comment type="caution">
    <text evidence="2">The sequence shown here is derived from an EMBL/GenBank/DDBJ whole genome shotgun (WGS) entry which is preliminary data.</text>
</comment>
<keyword evidence="3" id="KW-1185">Reference proteome</keyword>
<name>A0AAN6V3Z0_9PEZI</name>
<dbReference type="AlphaFoldDB" id="A0AAN6V3Z0"/>
<gene>
    <name evidence="2" type="ORF">C8A04DRAFT_28805</name>
</gene>
<feature type="compositionally biased region" description="Gly residues" evidence="1">
    <location>
        <begin position="128"/>
        <end position="138"/>
    </location>
</feature>
<proteinExistence type="predicted"/>
<sequence length="250" mass="26303">MAGGLSLDDPISTIIAHAVHNLTSIHQARPILLASPAFLPATTANNNDNDDPEAEEPVLTTIATETDRLLATLQLIDTLPALHTPSVKAHALAIARLAASHSSAVMVMAADSLTNTTATTDPSSNEDSGGGRGVGPGTQSGAQAHLEVLSRHLRDAREELDSLVRGVPVGVRGRAEDGFWVSRREVWEVLGRVKDVVGGEEMRVVEVLGGRLGVEGEGDDLIKLDDEEAAKLGLPQTTSVKVELWRAGVS</sequence>
<organism evidence="2 3">
    <name type="scientific">Dichotomopilus funicola</name>
    <dbReference type="NCBI Taxonomy" id="1934379"/>
    <lineage>
        <taxon>Eukaryota</taxon>
        <taxon>Fungi</taxon>
        <taxon>Dikarya</taxon>
        <taxon>Ascomycota</taxon>
        <taxon>Pezizomycotina</taxon>
        <taxon>Sordariomycetes</taxon>
        <taxon>Sordariomycetidae</taxon>
        <taxon>Sordariales</taxon>
        <taxon>Chaetomiaceae</taxon>
        <taxon>Dichotomopilus</taxon>
    </lineage>
</organism>
<evidence type="ECO:0000256" key="1">
    <source>
        <dbReference type="SAM" id="MobiDB-lite"/>
    </source>
</evidence>
<dbReference type="RefSeq" id="XP_062636981.1">
    <property type="nucleotide sequence ID" value="XM_062780782.1"/>
</dbReference>
<feature type="region of interest" description="Disordered" evidence="1">
    <location>
        <begin position="116"/>
        <end position="140"/>
    </location>
</feature>
<reference evidence="2" key="2">
    <citation type="submission" date="2023-05" db="EMBL/GenBank/DDBJ databases">
        <authorList>
            <consortium name="Lawrence Berkeley National Laboratory"/>
            <person name="Steindorff A."/>
            <person name="Hensen N."/>
            <person name="Bonometti L."/>
            <person name="Westerberg I."/>
            <person name="Brannstrom I.O."/>
            <person name="Guillou S."/>
            <person name="Cros-Aarteil S."/>
            <person name="Calhoun S."/>
            <person name="Haridas S."/>
            <person name="Kuo A."/>
            <person name="Mondo S."/>
            <person name="Pangilinan J."/>
            <person name="Riley R."/>
            <person name="Labutti K."/>
            <person name="Andreopoulos B."/>
            <person name="Lipzen A."/>
            <person name="Chen C."/>
            <person name="Yanf M."/>
            <person name="Daum C."/>
            <person name="Ng V."/>
            <person name="Clum A."/>
            <person name="Ohm R."/>
            <person name="Martin F."/>
            <person name="Silar P."/>
            <person name="Natvig D."/>
            <person name="Lalanne C."/>
            <person name="Gautier V."/>
            <person name="Ament-Velasquez S.L."/>
            <person name="Kruys A."/>
            <person name="Hutchinson M.I."/>
            <person name="Powell A.J."/>
            <person name="Barry K."/>
            <person name="Miller A.N."/>
            <person name="Grigoriev I.V."/>
            <person name="Debuchy R."/>
            <person name="Gladieux P."/>
            <person name="Thoren M.H."/>
            <person name="Johannesson H."/>
        </authorList>
    </citation>
    <scope>NUCLEOTIDE SEQUENCE</scope>
    <source>
        <strain evidence="2">CBS 141.50</strain>
    </source>
</reference>